<accession>W1INC7</accession>
<evidence type="ECO:0000313" key="2">
    <source>
        <dbReference type="Proteomes" id="UP000019197"/>
    </source>
</evidence>
<name>W1INC7_9GAMM</name>
<dbReference type="EMBL" id="CBXE010000036">
    <property type="protein sequence ID" value="CDL79987.1"/>
    <property type="molecule type" value="Genomic_DNA"/>
</dbReference>
<evidence type="ECO:0000313" key="1">
    <source>
        <dbReference type="EMBL" id="CDL79987.1"/>
    </source>
</evidence>
<dbReference type="AlphaFoldDB" id="W1INC7"/>
<protein>
    <submittedName>
        <fullName evidence="1">Uncharacterized protein</fullName>
    </submittedName>
</protein>
<reference evidence="1 2" key="1">
    <citation type="submission" date="2013-11" db="EMBL/GenBank/DDBJ databases">
        <title>Draft genome sequence and annotation of the entomopathogenic bacterium, Xenorhabdus cabanillasi strain JM26.</title>
        <authorList>
            <person name="Gualtieri M."/>
            <person name="Ogier J.C."/>
            <person name="Pages S."/>
            <person name="Givaudan A."/>
            <person name="Gaudriault S."/>
        </authorList>
    </citation>
    <scope>NUCLEOTIDE SEQUENCE [LARGE SCALE GENOMIC DNA]</scope>
    <source>
        <strain evidence="1 2">JM26</strain>
    </source>
</reference>
<gene>
    <name evidence="1" type="ORF">XCR1_1300033</name>
</gene>
<comment type="caution">
    <text evidence="1">The sequence shown here is derived from an EMBL/GenBank/DDBJ whole genome shotgun (WGS) entry which is preliminary data.</text>
</comment>
<sequence length="63" mass="7421">MPTIATDRLSQKLHLLCESKKSYYLIVMRGYYENNSLGTSICMGAMGRIRKSCRILRIYRFIR</sequence>
<dbReference type="Proteomes" id="UP000019197">
    <property type="component" value="Unassembled WGS sequence"/>
</dbReference>
<organism evidence="1 2">
    <name type="scientific">Xenorhabdus cabanillasii JM26</name>
    <dbReference type="NCBI Taxonomy" id="1427517"/>
    <lineage>
        <taxon>Bacteria</taxon>
        <taxon>Pseudomonadati</taxon>
        <taxon>Pseudomonadota</taxon>
        <taxon>Gammaproteobacteria</taxon>
        <taxon>Enterobacterales</taxon>
        <taxon>Morganellaceae</taxon>
        <taxon>Xenorhabdus</taxon>
    </lineage>
</organism>
<proteinExistence type="predicted"/>